<evidence type="ECO:0000256" key="1">
    <source>
        <dbReference type="ARBA" id="ARBA00006484"/>
    </source>
</evidence>
<dbReference type="SUPFAM" id="SSF51735">
    <property type="entry name" value="NAD(P)-binding Rossmann-fold domains"/>
    <property type="match status" value="1"/>
</dbReference>
<proteinExistence type="inferred from homology"/>
<sequence length="248" mass="27111">MIMNAVQGKVVILTGASSGIGEATARVLARSGAQMVLAARRGERLKQLQSAIEQEGGTAVYQVTDVSVQSQMEELARLALDTYGQIDVLVNNAGIMPLSYLHEKKIEEWDRMIDVNVKGVLYGIGAVLPHMRERRQGHVINVASVTGHIVRKTWAVYSGTKFAVRAITEALRQEEAHNNIRTTIICPGGVDTELVHTITNEEVKRDIEASMDIALTPEAIAHAIAYAISQPPQTAVNEIIVRPTRQEL</sequence>
<organism evidence="5 6">
    <name type="scientific">Paenibacillus cineris</name>
    <dbReference type="NCBI Taxonomy" id="237530"/>
    <lineage>
        <taxon>Bacteria</taxon>
        <taxon>Bacillati</taxon>
        <taxon>Bacillota</taxon>
        <taxon>Bacilli</taxon>
        <taxon>Bacillales</taxon>
        <taxon>Paenibacillaceae</taxon>
        <taxon>Paenibacillus</taxon>
    </lineage>
</organism>
<feature type="domain" description="Ketoreductase" evidence="4">
    <location>
        <begin position="9"/>
        <end position="174"/>
    </location>
</feature>
<dbReference type="Gene3D" id="3.40.50.720">
    <property type="entry name" value="NAD(P)-binding Rossmann-like Domain"/>
    <property type="match status" value="1"/>
</dbReference>
<evidence type="ECO:0000259" key="4">
    <source>
        <dbReference type="SMART" id="SM00822"/>
    </source>
</evidence>
<keyword evidence="2" id="KW-0560">Oxidoreductase</keyword>
<dbReference type="Proteomes" id="UP000676601">
    <property type="component" value="Unassembled WGS sequence"/>
</dbReference>
<dbReference type="PANTHER" id="PTHR43115">
    <property type="entry name" value="DEHYDROGENASE/REDUCTASE SDR FAMILY MEMBER 11"/>
    <property type="match status" value="1"/>
</dbReference>
<reference evidence="5 6" key="1">
    <citation type="submission" date="2021-03" db="EMBL/GenBank/DDBJ databases">
        <title>Antimicrobial resistance genes in bacteria isolated from Japanese honey, and their potential for conferring macrolide and lincosamide resistance in the American foulbrood pathogen Paenibacillus larvae.</title>
        <authorList>
            <person name="Okamoto M."/>
            <person name="Kumagai M."/>
            <person name="Kanamori H."/>
            <person name="Takamatsu D."/>
        </authorList>
    </citation>
    <scope>NUCLEOTIDE SEQUENCE [LARGE SCALE GENOMIC DNA]</scope>
    <source>
        <strain evidence="5 6">J21TS7</strain>
    </source>
</reference>
<comment type="similarity">
    <text evidence="1 3">Belongs to the short-chain dehydrogenases/reductases (SDR) family.</text>
</comment>
<keyword evidence="6" id="KW-1185">Reference proteome</keyword>
<dbReference type="InterPro" id="IPR057326">
    <property type="entry name" value="KR_dom"/>
</dbReference>
<protein>
    <submittedName>
        <fullName evidence="5">Oxidoreductase</fullName>
    </submittedName>
</protein>
<accession>A0ABQ4LLP1</accession>
<evidence type="ECO:0000256" key="2">
    <source>
        <dbReference type="ARBA" id="ARBA00023002"/>
    </source>
</evidence>
<dbReference type="InterPro" id="IPR002347">
    <property type="entry name" value="SDR_fam"/>
</dbReference>
<evidence type="ECO:0000313" key="5">
    <source>
        <dbReference type="EMBL" id="GIO57421.1"/>
    </source>
</evidence>
<dbReference type="PRINTS" id="PR00081">
    <property type="entry name" value="GDHRDH"/>
</dbReference>
<dbReference type="InterPro" id="IPR020904">
    <property type="entry name" value="Sc_DH/Rdtase_CS"/>
</dbReference>
<comment type="caution">
    <text evidence="5">The sequence shown here is derived from an EMBL/GenBank/DDBJ whole genome shotgun (WGS) entry which is preliminary data.</text>
</comment>
<dbReference type="PROSITE" id="PS00061">
    <property type="entry name" value="ADH_SHORT"/>
    <property type="match status" value="1"/>
</dbReference>
<dbReference type="PANTHER" id="PTHR43115:SF4">
    <property type="entry name" value="DEHYDROGENASE_REDUCTASE SDR FAMILY MEMBER 11"/>
    <property type="match status" value="1"/>
</dbReference>
<name>A0ABQ4LLP1_9BACL</name>
<dbReference type="SMART" id="SM00822">
    <property type="entry name" value="PKS_KR"/>
    <property type="match status" value="1"/>
</dbReference>
<dbReference type="InterPro" id="IPR036291">
    <property type="entry name" value="NAD(P)-bd_dom_sf"/>
</dbReference>
<dbReference type="PRINTS" id="PR00080">
    <property type="entry name" value="SDRFAMILY"/>
</dbReference>
<gene>
    <name evidence="5" type="ORF">J21TS7_57390</name>
</gene>
<dbReference type="Pfam" id="PF00106">
    <property type="entry name" value="adh_short"/>
    <property type="match status" value="1"/>
</dbReference>
<evidence type="ECO:0000313" key="6">
    <source>
        <dbReference type="Proteomes" id="UP000676601"/>
    </source>
</evidence>
<evidence type="ECO:0000256" key="3">
    <source>
        <dbReference type="RuleBase" id="RU000363"/>
    </source>
</evidence>
<dbReference type="EMBL" id="BORU01000004">
    <property type="protein sequence ID" value="GIO57421.1"/>
    <property type="molecule type" value="Genomic_DNA"/>
</dbReference>